<accession>A0A7Y9WV64</accession>
<dbReference type="AlphaFoldDB" id="A0A7Y9WV64"/>
<dbReference type="Gene3D" id="2.30.110.10">
    <property type="entry name" value="Electron Transport, Fmn-binding Protein, Chain A"/>
    <property type="match status" value="1"/>
</dbReference>
<protein>
    <submittedName>
        <fullName evidence="1">Transcriptional regulator</fullName>
    </submittedName>
</protein>
<comment type="caution">
    <text evidence="1">The sequence shown here is derived from an EMBL/GenBank/DDBJ whole genome shotgun (WGS) entry which is preliminary data.</text>
</comment>
<dbReference type="InterPro" id="IPR012349">
    <property type="entry name" value="Split_barrel_FMN-bd"/>
</dbReference>
<reference evidence="1 2" key="1">
    <citation type="submission" date="2020-07" db="EMBL/GenBank/DDBJ databases">
        <title>Exploring microbial biodiversity for novel pathways involved in the catabolism of aromatic compounds derived from lignin.</title>
        <authorList>
            <person name="Elkins J."/>
        </authorList>
    </citation>
    <scope>NUCLEOTIDE SEQUENCE [LARGE SCALE GENOMIC DNA]</scope>
    <source>
        <strain evidence="1 2">H2C3C</strain>
    </source>
</reference>
<evidence type="ECO:0000313" key="2">
    <source>
        <dbReference type="Proteomes" id="UP000540929"/>
    </source>
</evidence>
<organism evidence="1 2">
    <name type="scientific">Paraburkholderia bryophila</name>
    <dbReference type="NCBI Taxonomy" id="420952"/>
    <lineage>
        <taxon>Bacteria</taxon>
        <taxon>Pseudomonadati</taxon>
        <taxon>Pseudomonadota</taxon>
        <taxon>Betaproteobacteria</taxon>
        <taxon>Burkholderiales</taxon>
        <taxon>Burkholderiaceae</taxon>
        <taxon>Paraburkholderia</taxon>
    </lineage>
</organism>
<dbReference type="InterPro" id="IPR007396">
    <property type="entry name" value="TR_PAI2-type"/>
</dbReference>
<evidence type="ECO:0000313" key="1">
    <source>
        <dbReference type="EMBL" id="NYH26940.1"/>
    </source>
</evidence>
<dbReference type="PANTHER" id="PTHR35802:SF1">
    <property type="entry name" value="PROTEASE SYNTHASE AND SPORULATION PROTEIN PAI 2"/>
    <property type="match status" value="1"/>
</dbReference>
<proteinExistence type="predicted"/>
<dbReference type="EMBL" id="JACCAS010000002">
    <property type="protein sequence ID" value="NYH26940.1"/>
    <property type="molecule type" value="Genomic_DNA"/>
</dbReference>
<dbReference type="PIRSF" id="PIRSF010372">
    <property type="entry name" value="PaiB"/>
    <property type="match status" value="1"/>
</dbReference>
<dbReference type="PANTHER" id="PTHR35802">
    <property type="entry name" value="PROTEASE SYNTHASE AND SPORULATION PROTEIN PAI 2"/>
    <property type="match status" value="1"/>
</dbReference>
<gene>
    <name evidence="1" type="ORF">GGD40_006511</name>
</gene>
<dbReference type="Pfam" id="PF04299">
    <property type="entry name" value="FMN_bind_2"/>
    <property type="match status" value="1"/>
</dbReference>
<name>A0A7Y9WV64_9BURK</name>
<keyword evidence="2" id="KW-1185">Reference proteome</keyword>
<dbReference type="Proteomes" id="UP000540929">
    <property type="component" value="Unassembled WGS sequence"/>
</dbReference>
<sequence length="250" mass="27700">MAFFLVQGNCSKLALSNNPAYRENFLSDAKPFAPNGAFMYIPSQFNEPRAEVLHALIAEHPFGTLFSHGKSGMDANHLPFELNADEKTHGVLKAHVARANPLWQELSHSDEVLVVFRAGDAYISPSWYPSKHEFHKQVPTWNYRVVHAHGRITIHDDERYVRGLVARLTRVHEASQPSPWKMTDSASDYIDAMLKAIVGIEIEITQLVGKIKLGQNKDARDIHGAGAALNEQGEHAIGDAMLACAATKAQ</sequence>
<dbReference type="SUPFAM" id="SSF50475">
    <property type="entry name" value="FMN-binding split barrel"/>
    <property type="match status" value="1"/>
</dbReference>